<evidence type="ECO:0000313" key="3">
    <source>
        <dbReference type="Proteomes" id="UP000577362"/>
    </source>
</evidence>
<dbReference type="EMBL" id="JACIEN010000002">
    <property type="protein sequence ID" value="MBB4017305.1"/>
    <property type="molecule type" value="Genomic_DNA"/>
</dbReference>
<proteinExistence type="predicted"/>
<dbReference type="AlphaFoldDB" id="A0A840BVC4"/>
<dbReference type="PIRSF" id="PIRSF030820">
    <property type="entry name" value="UCP030820"/>
    <property type="match status" value="1"/>
</dbReference>
<keyword evidence="3" id="KW-1185">Reference proteome</keyword>
<sequence length="174" mass="19015">MALYRNGSFVADDPWRILGADEALPAEGPVALPKARFIAERDGLAGRNAPLGVVIEAGEGLDGLEDDIDRLSLVVLTFPKYTDGRNYSTARILRERFGYRGELRATGNVLRDQLRFMLRCGFDALEITHEGTIAALSDGRINLVSLHYQPASRDEAAPPVAGGHPWRRSSAGRL</sequence>
<feature type="region of interest" description="Disordered" evidence="1">
    <location>
        <begin position="154"/>
        <end position="174"/>
    </location>
</feature>
<dbReference type="Pfam" id="PF06073">
    <property type="entry name" value="DUF934"/>
    <property type="match status" value="1"/>
</dbReference>
<evidence type="ECO:0000256" key="1">
    <source>
        <dbReference type="SAM" id="MobiDB-lite"/>
    </source>
</evidence>
<comment type="caution">
    <text evidence="2">The sequence shown here is derived from an EMBL/GenBank/DDBJ whole genome shotgun (WGS) entry which is preliminary data.</text>
</comment>
<dbReference type="RefSeq" id="WP_183316673.1">
    <property type="nucleotide sequence ID" value="NZ_JACIEN010000002.1"/>
</dbReference>
<accession>A0A840BVC4</accession>
<evidence type="ECO:0000313" key="2">
    <source>
        <dbReference type="EMBL" id="MBB4017305.1"/>
    </source>
</evidence>
<dbReference type="Proteomes" id="UP000577362">
    <property type="component" value="Unassembled WGS sequence"/>
</dbReference>
<gene>
    <name evidence="2" type="ORF">GGR16_002334</name>
</gene>
<dbReference type="InterPro" id="IPR008318">
    <property type="entry name" value="UCP030820"/>
</dbReference>
<name>A0A840BVC4_9HYPH</name>
<protein>
    <submittedName>
        <fullName evidence="2">Uncharacterized protein (DUF934 family)</fullName>
    </submittedName>
</protein>
<organism evidence="2 3">
    <name type="scientific">Chelatococcus caeni</name>
    <dbReference type="NCBI Taxonomy" id="1348468"/>
    <lineage>
        <taxon>Bacteria</taxon>
        <taxon>Pseudomonadati</taxon>
        <taxon>Pseudomonadota</taxon>
        <taxon>Alphaproteobacteria</taxon>
        <taxon>Hyphomicrobiales</taxon>
        <taxon>Chelatococcaceae</taxon>
        <taxon>Chelatococcus</taxon>
    </lineage>
</organism>
<reference evidence="2 3" key="1">
    <citation type="submission" date="2020-08" db="EMBL/GenBank/DDBJ databases">
        <title>Genomic Encyclopedia of Type Strains, Phase IV (KMG-IV): sequencing the most valuable type-strain genomes for metagenomic binning, comparative biology and taxonomic classification.</title>
        <authorList>
            <person name="Goeker M."/>
        </authorList>
    </citation>
    <scope>NUCLEOTIDE SEQUENCE [LARGE SCALE GENOMIC DNA]</scope>
    <source>
        <strain evidence="2 3">DSM 103737</strain>
    </source>
</reference>